<dbReference type="Proteomes" id="UP000800035">
    <property type="component" value="Unassembled WGS sequence"/>
</dbReference>
<evidence type="ECO:0000256" key="3">
    <source>
        <dbReference type="ARBA" id="ARBA00023002"/>
    </source>
</evidence>
<dbReference type="EMBL" id="ML976991">
    <property type="protein sequence ID" value="KAF1956673.1"/>
    <property type="molecule type" value="Genomic_DNA"/>
</dbReference>
<proteinExistence type="inferred from homology"/>
<comment type="similarity">
    <text evidence="1">Belongs to the short-chain dehydrogenases/reductases (SDR) family.</text>
</comment>
<protein>
    <submittedName>
        <fullName evidence="4">Retinol dehydrogenase 14</fullName>
    </submittedName>
</protein>
<evidence type="ECO:0000256" key="2">
    <source>
        <dbReference type="ARBA" id="ARBA00022857"/>
    </source>
</evidence>
<evidence type="ECO:0000256" key="1">
    <source>
        <dbReference type="ARBA" id="ARBA00006484"/>
    </source>
</evidence>
<dbReference type="PANTHER" id="PTHR24320">
    <property type="entry name" value="RETINOL DEHYDROGENASE"/>
    <property type="match status" value="1"/>
</dbReference>
<evidence type="ECO:0000313" key="4">
    <source>
        <dbReference type="EMBL" id="KAF1956673.1"/>
    </source>
</evidence>
<organism evidence="4 5">
    <name type="scientific">Byssothecium circinans</name>
    <dbReference type="NCBI Taxonomy" id="147558"/>
    <lineage>
        <taxon>Eukaryota</taxon>
        <taxon>Fungi</taxon>
        <taxon>Dikarya</taxon>
        <taxon>Ascomycota</taxon>
        <taxon>Pezizomycotina</taxon>
        <taxon>Dothideomycetes</taxon>
        <taxon>Pleosporomycetidae</taxon>
        <taxon>Pleosporales</taxon>
        <taxon>Massarineae</taxon>
        <taxon>Massarinaceae</taxon>
        <taxon>Byssothecium</taxon>
    </lineage>
</organism>
<keyword evidence="2" id="KW-0521">NADP</keyword>
<accession>A0A6A5TUR1</accession>
<dbReference type="Pfam" id="PF00106">
    <property type="entry name" value="adh_short"/>
    <property type="match status" value="1"/>
</dbReference>
<dbReference type="AlphaFoldDB" id="A0A6A5TUR1"/>
<dbReference type="InterPro" id="IPR002347">
    <property type="entry name" value="SDR_fam"/>
</dbReference>
<dbReference type="GO" id="GO:0016491">
    <property type="term" value="F:oxidoreductase activity"/>
    <property type="evidence" value="ECO:0007669"/>
    <property type="project" value="UniProtKB-KW"/>
</dbReference>
<dbReference type="OrthoDB" id="191139at2759"/>
<evidence type="ECO:0000313" key="5">
    <source>
        <dbReference type="Proteomes" id="UP000800035"/>
    </source>
</evidence>
<dbReference type="Gene3D" id="3.40.50.720">
    <property type="entry name" value="NAD(P)-binding Rossmann-like Domain"/>
    <property type="match status" value="1"/>
</dbReference>
<keyword evidence="3" id="KW-0560">Oxidoreductase</keyword>
<dbReference type="PRINTS" id="PR00081">
    <property type="entry name" value="GDHRDH"/>
</dbReference>
<dbReference type="SUPFAM" id="SSF51735">
    <property type="entry name" value="NAD(P)-binding Rossmann-fold domains"/>
    <property type="match status" value="1"/>
</dbReference>
<name>A0A6A5TUR1_9PLEO</name>
<keyword evidence="5" id="KW-1185">Reference proteome</keyword>
<sequence>MPLCTHSIPFNPTTSIPSLTGKTILITGANIGLGKQCVLKYALHNPSKIYPCTRNLQKARLALDDIKSQLPPTNTTTIEILQLDLASLDSVTKAAAIVRQASERLDILMLNAGIMAAPPDQTVDGYELQFGTSFLGHALLTKLLLPLLQTTAALPDSDVCVIALTSYGHSLTPKPSSILFDKLKTSCGDLGAYERYGMSKLALILWARRMANVYPGFTTVSIHPGVVRTNLSAGATDSHWAVKMLLRVAEQLPLVASPEQGARNQLWASVAKDVVSGEYYEPVGVMGKGSELTKDDGLMEKLWEWTAKELEGYTV</sequence>
<dbReference type="InterPro" id="IPR036291">
    <property type="entry name" value="NAD(P)-bd_dom_sf"/>
</dbReference>
<dbReference type="PANTHER" id="PTHR24320:SF282">
    <property type="entry name" value="WW DOMAIN-CONTAINING OXIDOREDUCTASE"/>
    <property type="match status" value="1"/>
</dbReference>
<reference evidence="4" key="1">
    <citation type="journal article" date="2020" name="Stud. Mycol.">
        <title>101 Dothideomycetes genomes: a test case for predicting lifestyles and emergence of pathogens.</title>
        <authorList>
            <person name="Haridas S."/>
            <person name="Albert R."/>
            <person name="Binder M."/>
            <person name="Bloem J."/>
            <person name="Labutti K."/>
            <person name="Salamov A."/>
            <person name="Andreopoulos B."/>
            <person name="Baker S."/>
            <person name="Barry K."/>
            <person name="Bills G."/>
            <person name="Bluhm B."/>
            <person name="Cannon C."/>
            <person name="Castanera R."/>
            <person name="Culley D."/>
            <person name="Daum C."/>
            <person name="Ezra D."/>
            <person name="Gonzalez J."/>
            <person name="Henrissat B."/>
            <person name="Kuo A."/>
            <person name="Liang C."/>
            <person name="Lipzen A."/>
            <person name="Lutzoni F."/>
            <person name="Magnuson J."/>
            <person name="Mondo S."/>
            <person name="Nolan M."/>
            <person name="Ohm R."/>
            <person name="Pangilinan J."/>
            <person name="Park H.-J."/>
            <person name="Ramirez L."/>
            <person name="Alfaro M."/>
            <person name="Sun H."/>
            <person name="Tritt A."/>
            <person name="Yoshinaga Y."/>
            <person name="Zwiers L.-H."/>
            <person name="Turgeon B."/>
            <person name="Goodwin S."/>
            <person name="Spatafora J."/>
            <person name="Crous P."/>
            <person name="Grigoriev I."/>
        </authorList>
    </citation>
    <scope>NUCLEOTIDE SEQUENCE</scope>
    <source>
        <strain evidence="4">CBS 675.92</strain>
    </source>
</reference>
<gene>
    <name evidence="4" type="ORF">CC80DRAFT_472288</name>
</gene>